<gene>
    <name evidence="2" type="ORF">AD934_09415</name>
</gene>
<evidence type="ECO:0000313" key="2">
    <source>
        <dbReference type="EMBL" id="KXV18144.1"/>
    </source>
</evidence>
<name>A0A149RUL6_GLUOY</name>
<sequence length="215" mass="23402">MTSDPFFLQPGLDQEIRPGKDGSDGSFTCSCCGLPSPGAGLPWTGPSSGAGLRVCQVCNLLQDTSRAAIDAEAMLVWWPEMSQSRLMFLVRTAHQTLRLMARQQGQSDSQFWNTVLKAIPDPLLGTQFSPSFRTPMTLLRLLESRRAEAEHRLQSGSIRQITTAMRLCGSADEAVQRNLALLRAGLRILPTGRLLDAGADVYPAFLDKALALTPS</sequence>
<organism evidence="2 3">
    <name type="scientific">Gluconobacter oxydans</name>
    <name type="common">Gluconobacter suboxydans</name>
    <dbReference type="NCBI Taxonomy" id="442"/>
    <lineage>
        <taxon>Bacteria</taxon>
        <taxon>Pseudomonadati</taxon>
        <taxon>Pseudomonadota</taxon>
        <taxon>Alphaproteobacteria</taxon>
        <taxon>Acetobacterales</taxon>
        <taxon>Acetobacteraceae</taxon>
        <taxon>Gluconobacter</taxon>
    </lineage>
</organism>
<proteinExistence type="predicted"/>
<protein>
    <submittedName>
        <fullName evidence="2">Uncharacterized protein</fullName>
    </submittedName>
</protein>
<dbReference type="AlphaFoldDB" id="A0A149RUL6"/>
<evidence type="ECO:0000313" key="3">
    <source>
        <dbReference type="Proteomes" id="UP000075655"/>
    </source>
</evidence>
<feature type="region of interest" description="Disordered" evidence="1">
    <location>
        <begin position="1"/>
        <end position="21"/>
    </location>
</feature>
<comment type="caution">
    <text evidence="2">The sequence shown here is derived from an EMBL/GenBank/DDBJ whole genome shotgun (WGS) entry which is preliminary data.</text>
</comment>
<reference evidence="2 3" key="1">
    <citation type="submission" date="2015-06" db="EMBL/GenBank/DDBJ databases">
        <title>Improved classification and identification of acetic acid bacteria using matrix-assisted laser desorption/ionization time-of-flight mass spectrometry; Gluconobacter nephelii and Gluconobacter uchimurae are later heterotypic synonyms of Gluconobacter japonicus and Gluconobacter oxydans, respectively.</title>
        <authorList>
            <person name="Li L."/>
            <person name="Cleenwerck I."/>
            <person name="De Vuyst L."/>
            <person name="Vandamme P."/>
        </authorList>
    </citation>
    <scope>NUCLEOTIDE SEQUENCE [LARGE SCALE GENOMIC DNA]</scope>
    <source>
        <strain evidence="2 3">LMG 1676</strain>
    </source>
</reference>
<evidence type="ECO:0000256" key="1">
    <source>
        <dbReference type="SAM" id="MobiDB-lite"/>
    </source>
</evidence>
<dbReference type="Proteomes" id="UP000075655">
    <property type="component" value="Unassembled WGS sequence"/>
</dbReference>
<accession>A0A149RUL6</accession>
<dbReference type="EMBL" id="LHZG01000172">
    <property type="protein sequence ID" value="KXV18144.1"/>
    <property type="molecule type" value="Genomic_DNA"/>
</dbReference>
<dbReference type="PATRIC" id="fig|442.8.peg.1084"/>